<proteinExistence type="predicted"/>
<name>A0A5B1CPT8_9BACT</name>
<dbReference type="GO" id="GO:0005524">
    <property type="term" value="F:ATP binding"/>
    <property type="evidence" value="ECO:0007669"/>
    <property type="project" value="UniProtKB-UniRule"/>
</dbReference>
<dbReference type="InterPro" id="IPR008271">
    <property type="entry name" value="Ser/Thr_kinase_AS"/>
</dbReference>
<dbReference type="CDD" id="cd14014">
    <property type="entry name" value="STKc_PknB_like"/>
    <property type="match status" value="1"/>
</dbReference>
<dbReference type="Gene3D" id="1.25.40.10">
    <property type="entry name" value="Tetratricopeptide repeat domain"/>
    <property type="match status" value="1"/>
</dbReference>
<gene>
    <name evidence="8" type="primary">pkn1_2</name>
    <name evidence="8" type="ORF">LF1_48140</name>
</gene>
<dbReference type="SUPFAM" id="SSF48452">
    <property type="entry name" value="TPR-like"/>
    <property type="match status" value="1"/>
</dbReference>
<dbReference type="Gene3D" id="3.40.50.10610">
    <property type="entry name" value="ABC-type transport auxiliary lipoprotein component"/>
    <property type="match status" value="1"/>
</dbReference>
<evidence type="ECO:0000256" key="2">
    <source>
        <dbReference type="ARBA" id="ARBA00022741"/>
    </source>
</evidence>
<evidence type="ECO:0000256" key="6">
    <source>
        <dbReference type="SAM" id="MobiDB-lite"/>
    </source>
</evidence>
<dbReference type="OrthoDB" id="9801841at2"/>
<organism evidence="8 9">
    <name type="scientific">Rubripirellula obstinata</name>
    <dbReference type="NCBI Taxonomy" id="406547"/>
    <lineage>
        <taxon>Bacteria</taxon>
        <taxon>Pseudomonadati</taxon>
        <taxon>Planctomycetota</taxon>
        <taxon>Planctomycetia</taxon>
        <taxon>Pirellulales</taxon>
        <taxon>Pirellulaceae</taxon>
        <taxon>Rubripirellula</taxon>
    </lineage>
</organism>
<evidence type="ECO:0000256" key="3">
    <source>
        <dbReference type="ARBA" id="ARBA00022777"/>
    </source>
</evidence>
<dbReference type="RefSeq" id="WP_068259029.1">
    <property type="nucleotide sequence ID" value="NZ_LWSK01000008.1"/>
</dbReference>
<keyword evidence="9" id="KW-1185">Reference proteome</keyword>
<comment type="caution">
    <text evidence="8">The sequence shown here is derived from an EMBL/GenBank/DDBJ whole genome shotgun (WGS) entry which is preliminary data.</text>
</comment>
<dbReference type="PANTHER" id="PTHR43289">
    <property type="entry name" value="MITOGEN-ACTIVATED PROTEIN KINASE KINASE KINASE 20-RELATED"/>
    <property type="match status" value="1"/>
</dbReference>
<dbReference type="GO" id="GO:0004674">
    <property type="term" value="F:protein serine/threonine kinase activity"/>
    <property type="evidence" value="ECO:0007669"/>
    <property type="project" value="UniProtKB-EC"/>
</dbReference>
<reference evidence="8 9" key="1">
    <citation type="submission" date="2019-08" db="EMBL/GenBank/DDBJ databases">
        <title>Deep-cultivation of Planctomycetes and their phenomic and genomic characterization uncovers novel biology.</title>
        <authorList>
            <person name="Wiegand S."/>
            <person name="Jogler M."/>
            <person name="Boedeker C."/>
            <person name="Pinto D."/>
            <person name="Vollmers J."/>
            <person name="Rivas-Marin E."/>
            <person name="Kohn T."/>
            <person name="Peeters S.H."/>
            <person name="Heuer A."/>
            <person name="Rast P."/>
            <person name="Oberbeckmann S."/>
            <person name="Bunk B."/>
            <person name="Jeske O."/>
            <person name="Meyerdierks A."/>
            <person name="Storesund J.E."/>
            <person name="Kallscheuer N."/>
            <person name="Luecker S."/>
            <person name="Lage O.M."/>
            <person name="Pohl T."/>
            <person name="Merkel B.J."/>
            <person name="Hornburger P."/>
            <person name="Mueller R.-W."/>
            <person name="Bruemmer F."/>
            <person name="Labrenz M."/>
            <person name="Spormann A.M."/>
            <person name="Op Den Camp H."/>
            <person name="Overmann J."/>
            <person name="Amann R."/>
            <person name="Jetten M.S.M."/>
            <person name="Mascher T."/>
            <person name="Medema M.H."/>
            <person name="Devos D.P."/>
            <person name="Kaster A.-K."/>
            <person name="Ovreas L."/>
            <person name="Rohde M."/>
            <person name="Galperin M.Y."/>
            <person name="Jogler C."/>
        </authorList>
    </citation>
    <scope>NUCLEOTIDE SEQUENCE [LARGE SCALE GENOMIC DNA]</scope>
    <source>
        <strain evidence="8 9">LF1</strain>
    </source>
</reference>
<feature type="binding site" evidence="5">
    <location>
        <position position="134"/>
    </location>
    <ligand>
        <name>ATP</name>
        <dbReference type="ChEBI" id="CHEBI:30616"/>
    </ligand>
</feature>
<dbReference type="InterPro" id="IPR011009">
    <property type="entry name" value="Kinase-like_dom_sf"/>
</dbReference>
<evidence type="ECO:0000313" key="9">
    <source>
        <dbReference type="Proteomes" id="UP000322699"/>
    </source>
</evidence>
<evidence type="ECO:0000313" key="8">
    <source>
        <dbReference type="EMBL" id="KAA1262251.1"/>
    </source>
</evidence>
<dbReference type="Gene3D" id="3.30.200.20">
    <property type="entry name" value="Phosphorylase Kinase, domain 1"/>
    <property type="match status" value="1"/>
</dbReference>
<dbReference type="Proteomes" id="UP000322699">
    <property type="component" value="Unassembled WGS sequence"/>
</dbReference>
<dbReference type="EC" id="2.7.11.1" evidence="8"/>
<dbReference type="SUPFAM" id="SSF56112">
    <property type="entry name" value="Protein kinase-like (PK-like)"/>
    <property type="match status" value="1"/>
</dbReference>
<dbReference type="InterPro" id="IPR017441">
    <property type="entry name" value="Protein_kinase_ATP_BS"/>
</dbReference>
<protein>
    <submittedName>
        <fullName evidence="8">Serine/threonine-protein kinase Pkn1</fullName>
        <ecNumber evidence="8">2.7.11.1</ecNumber>
    </submittedName>
</protein>
<evidence type="ECO:0000256" key="1">
    <source>
        <dbReference type="ARBA" id="ARBA00022679"/>
    </source>
</evidence>
<keyword evidence="3 8" id="KW-0418">Kinase</keyword>
<feature type="region of interest" description="Disordered" evidence="6">
    <location>
        <begin position="70"/>
        <end position="90"/>
    </location>
</feature>
<dbReference type="EMBL" id="VRLW01000001">
    <property type="protein sequence ID" value="KAA1262251.1"/>
    <property type="molecule type" value="Genomic_DNA"/>
</dbReference>
<evidence type="ECO:0000256" key="5">
    <source>
        <dbReference type="PROSITE-ProRule" id="PRU10141"/>
    </source>
</evidence>
<sequence>MTLSGLSATELARIDSVCLDFESQLRRGEEPSIDEIVDYHGGENADLLRQELGTIRQELLVGLGKRLTPSQDSQTTIAPFGTGPPPASKQSLHQLPIPGTRLGPYQIERQIGQGGMGVVFSAHDHRLGRKVAIKVLSTNMAGRSDLVERFDREARAVAAISHPHIVELFDVGNFQGLPYAVMEFLDGITFEDFLNDESLTPTQVRRFGCQIADALTTAHAAGVIHRDLKPQNIMLVGGDPTRDSSISDSRISSVDHAITKLFDFGLSRVELLVASMDAGDELDGTRTSEGMIMGTPGYMAPEQASGEAVTASADLFSLGCILYEAFYGERAFEGKTKSQRIAAAISDSPGGDANKRTEDPELAKLIDDCLQKRPEDRPENAAVIADRLRMGLAGGDGARPVISRRGWMGLAATGTALALGGGAVGTWFSMKSRATLHAINSLAVLSFEDETGFPKLDTSPGKSDELQPLGQSTLSPGEALPGLLVHELTRVSDLMVPSFRPATASSPAEYRELGALMEVDALLTGTVRPINSGSQSAPMWDLDLQLISSKTGTQIWGNRLQTVAGEHRLAQTQAASKIAAVIGRQLTASADGSSAPNEQAFHCLVDGKLRSDPDSADGLARALMCFEKAHEFDASFVDPIAGIALTSITLAAQSPPDQAIELAERARKRASEALQLDKMSIDARLAKLMVDWQMLGRYKKIDAGFQELIMKSPDRWQIHHQYALFLLASGRTEVAIAELREASLLSPLSISIRIDLARAYWFAGDHDRAITDAIRIRSRPGGQKLADGLLIDIYEQDGDFQKAAELDPMIAAESSTLDAAGYWMKRKDLLDSMPYAAFGEKVSQLIWYSRARELNDKALAYFLEPRTPMLPLALAAHPSLTKARMMKRVTELLPSRGMT</sequence>
<dbReference type="PROSITE" id="PS00107">
    <property type="entry name" value="PROTEIN_KINASE_ATP"/>
    <property type="match status" value="1"/>
</dbReference>
<dbReference type="InterPro" id="IPR000719">
    <property type="entry name" value="Prot_kinase_dom"/>
</dbReference>
<dbReference type="PROSITE" id="PS50011">
    <property type="entry name" value="PROTEIN_KINASE_DOM"/>
    <property type="match status" value="1"/>
</dbReference>
<dbReference type="AlphaFoldDB" id="A0A5B1CPT8"/>
<keyword evidence="2 5" id="KW-0547">Nucleotide-binding</keyword>
<accession>A0A5B1CPT8</accession>
<keyword evidence="4 5" id="KW-0067">ATP-binding</keyword>
<evidence type="ECO:0000259" key="7">
    <source>
        <dbReference type="PROSITE" id="PS50011"/>
    </source>
</evidence>
<dbReference type="SMART" id="SM00220">
    <property type="entry name" value="S_TKc"/>
    <property type="match status" value="1"/>
</dbReference>
<keyword evidence="1 8" id="KW-0808">Transferase</keyword>
<dbReference type="PROSITE" id="PS00108">
    <property type="entry name" value="PROTEIN_KINASE_ST"/>
    <property type="match status" value="1"/>
</dbReference>
<dbReference type="PANTHER" id="PTHR43289:SF6">
    <property type="entry name" value="SERINE_THREONINE-PROTEIN KINASE NEKL-3"/>
    <property type="match status" value="1"/>
</dbReference>
<feature type="domain" description="Protein kinase" evidence="7">
    <location>
        <begin position="105"/>
        <end position="402"/>
    </location>
</feature>
<evidence type="ECO:0000256" key="4">
    <source>
        <dbReference type="ARBA" id="ARBA00022840"/>
    </source>
</evidence>
<dbReference type="Gene3D" id="1.10.510.10">
    <property type="entry name" value="Transferase(Phosphotransferase) domain 1"/>
    <property type="match status" value="1"/>
</dbReference>
<dbReference type="InterPro" id="IPR011990">
    <property type="entry name" value="TPR-like_helical_dom_sf"/>
</dbReference>
<dbReference type="Pfam" id="PF00069">
    <property type="entry name" value="Pkinase"/>
    <property type="match status" value="1"/>
</dbReference>